<dbReference type="PANTHER" id="PTHR23504:SF15">
    <property type="entry name" value="MAJOR FACILITATOR SUPERFAMILY (MFS) PROFILE DOMAIN-CONTAINING PROTEIN"/>
    <property type="match status" value="1"/>
</dbReference>
<feature type="transmembrane region" description="Helical" evidence="7">
    <location>
        <begin position="404"/>
        <end position="427"/>
    </location>
</feature>
<evidence type="ECO:0000256" key="5">
    <source>
        <dbReference type="ARBA" id="ARBA00023136"/>
    </source>
</evidence>
<feature type="transmembrane region" description="Helical" evidence="7">
    <location>
        <begin position="475"/>
        <end position="495"/>
    </location>
</feature>
<feature type="transmembrane region" description="Helical" evidence="7">
    <location>
        <begin position="82"/>
        <end position="101"/>
    </location>
</feature>
<dbReference type="InterPro" id="IPR036259">
    <property type="entry name" value="MFS_trans_sf"/>
</dbReference>
<dbReference type="GO" id="GO:0022857">
    <property type="term" value="F:transmembrane transporter activity"/>
    <property type="evidence" value="ECO:0007669"/>
    <property type="project" value="InterPro"/>
</dbReference>
<keyword evidence="2" id="KW-0813">Transport</keyword>
<feature type="region of interest" description="Disordered" evidence="6">
    <location>
        <begin position="239"/>
        <end position="270"/>
    </location>
</feature>
<dbReference type="PhylomeDB" id="A0A060SXH1"/>
<proteinExistence type="predicted"/>
<reference evidence="9" key="2">
    <citation type="submission" date="2014-06" db="EMBL/GenBank/DDBJ databases">
        <title>The complete genome of Blastobotrys (Arxula) adeninivorans LS3 - a yeast of biotechnological interest.</title>
        <authorList>
            <person name="Kunze G."/>
            <person name="Gaillardin C."/>
            <person name="Czernicka M."/>
            <person name="Durrens P."/>
            <person name="Martin T."/>
            <person name="Boer E."/>
            <person name="Gabaldon T."/>
            <person name="Cruz J."/>
            <person name="Talla E."/>
            <person name="Marck C."/>
            <person name="Goffeau A."/>
            <person name="Barbe V."/>
            <person name="Baret P."/>
            <person name="Baronian K."/>
            <person name="Beier S."/>
            <person name="Bleykasten C."/>
            <person name="Bode R."/>
            <person name="Casaregola S."/>
            <person name="Despons L."/>
            <person name="Fairhead C."/>
            <person name="Giersberg M."/>
            <person name="Gierski P."/>
            <person name="Hahnel U."/>
            <person name="Hartmann A."/>
            <person name="Jankowska D."/>
            <person name="Jubin C."/>
            <person name="Jung P."/>
            <person name="Lafontaine I."/>
            <person name="Leh-Louis V."/>
            <person name="Lemaire M."/>
            <person name="Marcet-Houben M."/>
            <person name="Mascher M."/>
            <person name="Morel G."/>
            <person name="Richard G.-F."/>
            <person name="Riechen J."/>
            <person name="Sacerdot C."/>
            <person name="Sarkar A."/>
            <person name="Savel G."/>
            <person name="Schacherer J."/>
            <person name="Sherman D."/>
            <person name="Straub M.-L."/>
            <person name="Stein N."/>
            <person name="Thierry A."/>
            <person name="Trautwein-Schult A."/>
            <person name="Westhof E."/>
            <person name="Worch S."/>
            <person name="Dujon B."/>
            <person name="Souciet J.-L."/>
            <person name="Wincker P."/>
            <person name="Scholz U."/>
            <person name="Neuveglise N."/>
        </authorList>
    </citation>
    <scope>NUCLEOTIDE SEQUENCE</scope>
    <source>
        <strain evidence="9">LS3</strain>
    </source>
</reference>
<feature type="domain" description="Major facilitator superfamily (MFS) profile" evidence="8">
    <location>
        <begin position="11"/>
        <end position="499"/>
    </location>
</feature>
<sequence>MSGLKGMPWGQLMVVALMRFAEPVSFTSLFPYIYFMVKRFEICPEEDIARYAGYISGIFALCQTLTGILWGVASDKFGRKPVVLIGLTGSAVSLLVFGLSTNYYMAVGARCIAGLLNGNVGVIRTLLGEIATKRSHQAVAFSIMPLLWQVGCVIGPMLGGYLAEPVETHPEWFSKGSKAYILFSKYPFLLPNIIVSSVLVLGMSVAFLFLKETHEDYQDRYDIGRALSSRLLGVFRGSKCSEKSDQDDDSRESSPLLEDPEASEDYGARKPVSTARIEEVDQSWGAILTPYVRRSLVSAGLLALHCMVYDELLPIFLETGVDPTSKAPFSLRGGLGMDAERVGNLLSLNGFIGIFMMLVVFPWIDSTFGTLVPYRISLWCYPAVYFVVPYFVLLVKQTAGVRDFALIVSLFIRTVVNATANPLLLLLTNRAPAHSRHLGVVNGCVQVCSSLARAIGPIVWGILMTTGQSHGWAQLPWWMLTAVALIGAIQSKWLIDRDDDGNIIH</sequence>
<dbReference type="PRINTS" id="PR01035">
    <property type="entry name" value="TCRTETA"/>
</dbReference>
<dbReference type="InterPro" id="IPR020846">
    <property type="entry name" value="MFS_dom"/>
</dbReference>
<feature type="transmembrane region" description="Helical" evidence="7">
    <location>
        <begin position="12"/>
        <end position="36"/>
    </location>
</feature>
<evidence type="ECO:0000256" key="1">
    <source>
        <dbReference type="ARBA" id="ARBA00004141"/>
    </source>
</evidence>
<evidence type="ECO:0000256" key="6">
    <source>
        <dbReference type="SAM" id="MobiDB-lite"/>
    </source>
</evidence>
<dbReference type="Pfam" id="PF07690">
    <property type="entry name" value="MFS_1"/>
    <property type="match status" value="1"/>
</dbReference>
<keyword evidence="3 7" id="KW-0812">Transmembrane</keyword>
<evidence type="ECO:0000313" key="9">
    <source>
        <dbReference type="EMBL" id="CDP33605.1"/>
    </source>
</evidence>
<organism evidence="9">
    <name type="scientific">Blastobotrys adeninivorans</name>
    <name type="common">Yeast</name>
    <name type="synonym">Arxula adeninivorans</name>
    <dbReference type="NCBI Taxonomy" id="409370"/>
    <lineage>
        <taxon>Eukaryota</taxon>
        <taxon>Fungi</taxon>
        <taxon>Dikarya</taxon>
        <taxon>Ascomycota</taxon>
        <taxon>Saccharomycotina</taxon>
        <taxon>Dipodascomycetes</taxon>
        <taxon>Dipodascales</taxon>
        <taxon>Trichomonascaceae</taxon>
        <taxon>Blastobotrys</taxon>
    </lineage>
</organism>
<feature type="transmembrane region" description="Helical" evidence="7">
    <location>
        <begin position="342"/>
        <end position="364"/>
    </location>
</feature>
<gene>
    <name evidence="9" type="ORF">GNLVRS02_ARAD1A13112g</name>
</gene>
<reference evidence="9" key="1">
    <citation type="submission" date="2014-02" db="EMBL/GenBank/DDBJ databases">
        <authorList>
            <person name="Genoscope - CEA"/>
        </authorList>
    </citation>
    <scope>NUCLEOTIDE SEQUENCE</scope>
    <source>
        <strain evidence="9">LS3</strain>
    </source>
</reference>
<name>A0A060SXH1_BLAAD</name>
<feature type="transmembrane region" description="Helical" evidence="7">
    <location>
        <begin position="48"/>
        <end position="70"/>
    </location>
</feature>
<feature type="transmembrane region" description="Helical" evidence="7">
    <location>
        <begin position="376"/>
        <end position="395"/>
    </location>
</feature>
<feature type="transmembrane region" description="Helical" evidence="7">
    <location>
        <begin position="188"/>
        <end position="210"/>
    </location>
</feature>
<dbReference type="PANTHER" id="PTHR23504">
    <property type="entry name" value="MAJOR FACILITATOR SUPERFAMILY DOMAIN-CONTAINING PROTEIN 10"/>
    <property type="match status" value="1"/>
</dbReference>
<dbReference type="InterPro" id="IPR001958">
    <property type="entry name" value="Tet-R_TetA/multi-R_MdtG-like"/>
</dbReference>
<dbReference type="Gene3D" id="1.20.1250.20">
    <property type="entry name" value="MFS general substrate transporter like domains"/>
    <property type="match status" value="1"/>
</dbReference>
<dbReference type="AlphaFoldDB" id="A0A060SXH1"/>
<dbReference type="PROSITE" id="PS50850">
    <property type="entry name" value="MFS"/>
    <property type="match status" value="1"/>
</dbReference>
<evidence type="ECO:0000256" key="4">
    <source>
        <dbReference type="ARBA" id="ARBA00022989"/>
    </source>
</evidence>
<dbReference type="GO" id="GO:0016020">
    <property type="term" value="C:membrane"/>
    <property type="evidence" value="ECO:0007669"/>
    <property type="project" value="UniProtKB-SubCell"/>
</dbReference>
<dbReference type="EMBL" id="HG937691">
    <property type="protein sequence ID" value="CDP33605.1"/>
    <property type="molecule type" value="Genomic_DNA"/>
</dbReference>
<keyword evidence="4 7" id="KW-1133">Transmembrane helix</keyword>
<accession>A0A060SXH1</accession>
<dbReference type="InterPro" id="IPR011701">
    <property type="entry name" value="MFS"/>
</dbReference>
<evidence type="ECO:0000256" key="7">
    <source>
        <dbReference type="SAM" id="Phobius"/>
    </source>
</evidence>
<keyword evidence="5 7" id="KW-0472">Membrane</keyword>
<evidence type="ECO:0000256" key="3">
    <source>
        <dbReference type="ARBA" id="ARBA00022692"/>
    </source>
</evidence>
<feature type="transmembrane region" description="Helical" evidence="7">
    <location>
        <begin position="139"/>
        <end position="163"/>
    </location>
</feature>
<evidence type="ECO:0000256" key="2">
    <source>
        <dbReference type="ARBA" id="ARBA00022448"/>
    </source>
</evidence>
<dbReference type="CDD" id="cd17330">
    <property type="entry name" value="MFS_SLC46_TetA_like"/>
    <property type="match status" value="1"/>
</dbReference>
<protein>
    <submittedName>
        <fullName evidence="9">ARAD1A13112p</fullName>
    </submittedName>
</protein>
<dbReference type="SUPFAM" id="SSF103473">
    <property type="entry name" value="MFS general substrate transporter"/>
    <property type="match status" value="1"/>
</dbReference>
<comment type="subcellular location">
    <subcellularLocation>
        <location evidence="1">Membrane</location>
        <topology evidence="1">Multi-pass membrane protein</topology>
    </subcellularLocation>
</comment>
<evidence type="ECO:0000259" key="8">
    <source>
        <dbReference type="PROSITE" id="PS50850"/>
    </source>
</evidence>